<dbReference type="GO" id="GO:0003697">
    <property type="term" value="F:single-stranded DNA binding"/>
    <property type="evidence" value="ECO:0007669"/>
    <property type="project" value="InterPro"/>
</dbReference>
<reference evidence="4 5" key="1">
    <citation type="submission" date="2018-03" db="EMBL/GenBank/DDBJ databases">
        <title>Characteristics and genome of n-alkane degrading marine bacteria Gordonia iterans isolated from crude oil contaminated in Tae-an, South Korea.</title>
        <authorList>
            <person name="Lee S.-S."/>
            <person name="Kim H."/>
        </authorList>
    </citation>
    <scope>NUCLEOTIDE SEQUENCE [LARGE SCALE GENOMIC DNA]</scope>
    <source>
        <strain evidence="4 5">Co17</strain>
    </source>
</reference>
<dbReference type="InterPro" id="IPR000424">
    <property type="entry name" value="Primosome_PriB/ssb"/>
</dbReference>
<dbReference type="AlphaFoldDB" id="A0A2S0KF83"/>
<dbReference type="PIRSF" id="PIRSF002070">
    <property type="entry name" value="SSB"/>
    <property type="match status" value="1"/>
</dbReference>
<evidence type="ECO:0000313" key="4">
    <source>
        <dbReference type="EMBL" id="AVM00316.1"/>
    </source>
</evidence>
<organism evidence="4 5">
    <name type="scientific">Gordonia iterans</name>
    <dbReference type="NCBI Taxonomy" id="1004901"/>
    <lineage>
        <taxon>Bacteria</taxon>
        <taxon>Bacillati</taxon>
        <taxon>Actinomycetota</taxon>
        <taxon>Actinomycetes</taxon>
        <taxon>Mycobacteriales</taxon>
        <taxon>Gordoniaceae</taxon>
        <taxon>Gordonia</taxon>
    </lineage>
</organism>
<keyword evidence="1 2" id="KW-0238">DNA-binding</keyword>
<dbReference type="InterPro" id="IPR011344">
    <property type="entry name" value="ssDNA-bd"/>
</dbReference>
<dbReference type="RefSeq" id="WP_105942044.1">
    <property type="nucleotide sequence ID" value="NZ_CP027433.1"/>
</dbReference>
<dbReference type="InterPro" id="IPR012340">
    <property type="entry name" value="NA-bd_OB-fold"/>
</dbReference>
<dbReference type="Gene3D" id="2.40.50.140">
    <property type="entry name" value="Nucleic acid-binding proteins"/>
    <property type="match status" value="1"/>
</dbReference>
<dbReference type="KEGG" id="git:C6V83_08565"/>
<dbReference type="PROSITE" id="PS50935">
    <property type="entry name" value="SSB"/>
    <property type="match status" value="1"/>
</dbReference>
<name>A0A2S0KF83_9ACTN</name>
<evidence type="ECO:0000313" key="5">
    <source>
        <dbReference type="Proteomes" id="UP000239814"/>
    </source>
</evidence>
<dbReference type="OrthoDB" id="9809878at2"/>
<sequence length="161" mass="17630">MHEVYTTITGRVVSDPRIAQTNGHGEVLSFRVGCFSRRRDASGEWVDGQVLYLDVTCWRRVATASAGVIRRGSMILAHGQLFTSEYAAQDGSRRQKLELTATAIGLDLARQQSAPEPPPPDPQSVAERDPWDPDPNRTENTEGPAAGREQPAEAGEPVVHR</sequence>
<feature type="region of interest" description="Disordered" evidence="3">
    <location>
        <begin position="106"/>
        <end position="161"/>
    </location>
</feature>
<dbReference type="Pfam" id="PF00436">
    <property type="entry name" value="SSB"/>
    <property type="match status" value="1"/>
</dbReference>
<dbReference type="Proteomes" id="UP000239814">
    <property type="component" value="Chromosome"/>
</dbReference>
<feature type="compositionally biased region" description="Basic and acidic residues" evidence="3">
    <location>
        <begin position="126"/>
        <end position="140"/>
    </location>
</feature>
<proteinExistence type="predicted"/>
<dbReference type="GO" id="GO:0006260">
    <property type="term" value="P:DNA replication"/>
    <property type="evidence" value="ECO:0007669"/>
    <property type="project" value="InterPro"/>
</dbReference>
<evidence type="ECO:0000256" key="1">
    <source>
        <dbReference type="ARBA" id="ARBA00023125"/>
    </source>
</evidence>
<accession>A0A2S0KF83</accession>
<dbReference type="CDD" id="cd04496">
    <property type="entry name" value="SSB_OBF"/>
    <property type="match status" value="1"/>
</dbReference>
<evidence type="ECO:0000256" key="2">
    <source>
        <dbReference type="PIRNR" id="PIRNR002070"/>
    </source>
</evidence>
<gene>
    <name evidence="4" type="ORF">C6V83_08565</name>
</gene>
<keyword evidence="5" id="KW-1185">Reference proteome</keyword>
<protein>
    <recommendedName>
        <fullName evidence="2">Single-stranded DNA-binding protein</fullName>
    </recommendedName>
</protein>
<dbReference type="EMBL" id="CP027433">
    <property type="protein sequence ID" value="AVM00316.1"/>
    <property type="molecule type" value="Genomic_DNA"/>
</dbReference>
<evidence type="ECO:0000256" key="3">
    <source>
        <dbReference type="SAM" id="MobiDB-lite"/>
    </source>
</evidence>
<dbReference type="SUPFAM" id="SSF50249">
    <property type="entry name" value="Nucleic acid-binding proteins"/>
    <property type="match status" value="1"/>
</dbReference>